<keyword evidence="6" id="KW-1185">Reference proteome</keyword>
<dbReference type="OrthoDB" id="9797595at2"/>
<dbReference type="InterPro" id="IPR047137">
    <property type="entry name" value="ORF3"/>
</dbReference>
<feature type="domain" description="Inner membrane protein YgaP-like transmembrane" evidence="4">
    <location>
        <begin position="27"/>
        <end position="87"/>
    </location>
</feature>
<dbReference type="InterPro" id="IPR021309">
    <property type="entry name" value="YgaP-like_TM"/>
</dbReference>
<dbReference type="PANTHER" id="PTHR33824:SF7">
    <property type="entry name" value="POLYKETIDE CYCLASE_DEHYDRASE AND LIPID TRANSPORT SUPERFAMILY PROTEIN"/>
    <property type="match status" value="1"/>
</dbReference>
<dbReference type="SUPFAM" id="SSF55961">
    <property type="entry name" value="Bet v1-like"/>
    <property type="match status" value="1"/>
</dbReference>
<dbReference type="Proteomes" id="UP000323994">
    <property type="component" value="Unassembled WGS sequence"/>
</dbReference>
<organism evidence="5 6">
    <name type="scientific">Dyadobacter flavalbus</name>
    <dbReference type="NCBI Taxonomy" id="2579942"/>
    <lineage>
        <taxon>Bacteria</taxon>
        <taxon>Pseudomonadati</taxon>
        <taxon>Bacteroidota</taxon>
        <taxon>Cytophagia</taxon>
        <taxon>Cytophagales</taxon>
        <taxon>Spirosomataceae</taxon>
        <taxon>Dyadobacter</taxon>
    </lineage>
</organism>
<accession>A0A5M8QSJ1</accession>
<evidence type="ECO:0000259" key="4">
    <source>
        <dbReference type="Pfam" id="PF11127"/>
    </source>
</evidence>
<sequence length="270" mass="29653">MTQTKVTSAEYIAEALPDPIGSGSAYMNVGTSERIISAVAGLALMSFGLRKFSIPRLLVAAAGAALVERGASGYCPVNNMVKRDTSQAAKPESTEITKSLTINKPRTEVYQFWRKLENLPKFMQHLSEVTQIDSKRSHWIAPVPGGIGKIEWEAEIIEEVENEKIIWRSVPNASVDNSGEILFKDAPAGQGTEIYVIIKYLPPAGAIGGTLAKVFNPAFKQMVKEDLRRFKRLIETGEIPVSESRPSGKTPTAEDNSMDKIEKKYESPLL</sequence>
<evidence type="ECO:0000256" key="2">
    <source>
        <dbReference type="SAM" id="MobiDB-lite"/>
    </source>
</evidence>
<dbReference type="InterPro" id="IPR005031">
    <property type="entry name" value="COQ10_START"/>
</dbReference>
<evidence type="ECO:0000313" key="5">
    <source>
        <dbReference type="EMBL" id="KAA6439059.1"/>
    </source>
</evidence>
<name>A0A5M8QSJ1_9BACT</name>
<feature type="compositionally biased region" description="Basic and acidic residues" evidence="2">
    <location>
        <begin position="257"/>
        <end position="270"/>
    </location>
</feature>
<dbReference type="AlphaFoldDB" id="A0A5M8QSJ1"/>
<dbReference type="RefSeq" id="WP_139012317.1">
    <property type="nucleotide sequence ID" value="NZ_VBSN01000038.1"/>
</dbReference>
<evidence type="ECO:0000256" key="1">
    <source>
        <dbReference type="ARBA" id="ARBA00008918"/>
    </source>
</evidence>
<feature type="compositionally biased region" description="Polar residues" evidence="2">
    <location>
        <begin position="244"/>
        <end position="255"/>
    </location>
</feature>
<dbReference type="Pfam" id="PF03364">
    <property type="entry name" value="Polyketide_cyc"/>
    <property type="match status" value="1"/>
</dbReference>
<dbReference type="EMBL" id="VBSN01000038">
    <property type="protein sequence ID" value="KAA6439059.1"/>
    <property type="molecule type" value="Genomic_DNA"/>
</dbReference>
<comment type="caution">
    <text evidence="5">The sequence shown here is derived from an EMBL/GenBank/DDBJ whole genome shotgun (WGS) entry which is preliminary data.</text>
</comment>
<proteinExistence type="inferred from homology"/>
<feature type="domain" description="Coenzyme Q-binding protein COQ10 START" evidence="3">
    <location>
        <begin position="102"/>
        <end position="223"/>
    </location>
</feature>
<protein>
    <submittedName>
        <fullName evidence="5">DUF2892 domain-containing protein</fullName>
    </submittedName>
</protein>
<comment type="similarity">
    <text evidence="1">Belongs to the ribosome association toxin RatA family.</text>
</comment>
<evidence type="ECO:0000259" key="3">
    <source>
        <dbReference type="Pfam" id="PF03364"/>
    </source>
</evidence>
<feature type="region of interest" description="Disordered" evidence="2">
    <location>
        <begin position="238"/>
        <end position="270"/>
    </location>
</feature>
<dbReference type="PANTHER" id="PTHR33824">
    <property type="entry name" value="POLYKETIDE CYCLASE/DEHYDRASE AND LIPID TRANSPORT SUPERFAMILY PROTEIN"/>
    <property type="match status" value="1"/>
</dbReference>
<evidence type="ECO:0000313" key="6">
    <source>
        <dbReference type="Proteomes" id="UP000323994"/>
    </source>
</evidence>
<gene>
    <name evidence="5" type="ORF">FEM33_12290</name>
</gene>
<dbReference type="InterPro" id="IPR023393">
    <property type="entry name" value="START-like_dom_sf"/>
</dbReference>
<dbReference type="CDD" id="cd07817">
    <property type="entry name" value="SRPBCC_8"/>
    <property type="match status" value="1"/>
</dbReference>
<reference evidence="5 6" key="1">
    <citation type="submission" date="2019-05" db="EMBL/GenBank/DDBJ databases">
        <authorList>
            <person name="Qu J.-H."/>
        </authorList>
    </citation>
    <scope>NUCLEOTIDE SEQUENCE [LARGE SCALE GENOMIC DNA]</scope>
    <source>
        <strain evidence="5 6">NS28</strain>
    </source>
</reference>
<dbReference type="Pfam" id="PF11127">
    <property type="entry name" value="YgaP-like_TM"/>
    <property type="match status" value="1"/>
</dbReference>
<dbReference type="Gene3D" id="3.30.530.20">
    <property type="match status" value="1"/>
</dbReference>